<feature type="domain" description="SRCR" evidence="2">
    <location>
        <begin position="524"/>
        <end position="640"/>
    </location>
</feature>
<dbReference type="InterPro" id="IPR001190">
    <property type="entry name" value="SRCR"/>
</dbReference>
<dbReference type="VEuPathDB" id="TriTrypDB:BSAL_07795"/>
<dbReference type="OrthoDB" id="536948at2759"/>
<keyword evidence="4" id="KW-1185">Reference proteome</keyword>
<feature type="domain" description="SRCR" evidence="2">
    <location>
        <begin position="85"/>
        <end position="189"/>
    </location>
</feature>
<dbReference type="InterPro" id="IPR036772">
    <property type="entry name" value="SRCR-like_dom_sf"/>
</dbReference>
<dbReference type="PANTHER" id="PTHR48071:SF28">
    <property type="entry name" value="SRCR DOMAIN-CONTAINING PROTEIN"/>
    <property type="match status" value="1"/>
</dbReference>
<gene>
    <name evidence="3" type="ORF">BSAL_07795</name>
</gene>
<dbReference type="GO" id="GO:0016020">
    <property type="term" value="C:membrane"/>
    <property type="evidence" value="ECO:0007669"/>
    <property type="project" value="InterPro"/>
</dbReference>
<name>A0A0S4J6E0_BODSA</name>
<keyword evidence="3" id="KW-0675">Receptor</keyword>
<accession>A0A0S4J6E0</accession>
<evidence type="ECO:0000259" key="2">
    <source>
        <dbReference type="PROSITE" id="PS50287"/>
    </source>
</evidence>
<dbReference type="EMBL" id="CYKH01001420">
    <property type="protein sequence ID" value="CUG86980.1"/>
    <property type="molecule type" value="Genomic_DNA"/>
</dbReference>
<evidence type="ECO:0000256" key="1">
    <source>
        <dbReference type="ARBA" id="ARBA00023157"/>
    </source>
</evidence>
<dbReference type="SUPFAM" id="SSF56487">
    <property type="entry name" value="SRCR-like"/>
    <property type="match status" value="1"/>
</dbReference>
<proteinExistence type="predicted"/>
<feature type="domain" description="SRCR" evidence="2">
    <location>
        <begin position="1110"/>
        <end position="1221"/>
    </location>
</feature>
<feature type="domain" description="SRCR" evidence="2">
    <location>
        <begin position="193"/>
        <end position="295"/>
    </location>
</feature>
<feature type="non-terminal residue" evidence="3">
    <location>
        <position position="1349"/>
    </location>
</feature>
<dbReference type="Proteomes" id="UP000051952">
    <property type="component" value="Unassembled WGS sequence"/>
</dbReference>
<sequence length="1349" mass="140127">MSVASSISFNANAAFVMCLELGFYSLSSSFISGGWSSSAVYSVPSIECGTTQTPLSYCTYSTAPQKYTFPFILTQLSCPAPPTPSYSLSGPDPSEGLLVVGTAGAAPGSICNASSLLAGVLNDLCNAVGLGGYIGSPRFDGSSGSVIYTSTTCYEGGTPSSVPCIAPYISDEEIPMCTHKNNDVGLYCAVQTLSLLQISRDPATNAVLVRRATSDAWAGVCFDSMRSTSSFGRAACASLGYATFYPNVKSTQNLSPSGMSLTNVNCPNVKNISNVGQCTYNTSTFCGSYATVECGFDTTKFVLINGQSSTSGSVYLRPTDNAPWGPLCGNGNTTNAVASRLCASVGLAGLDGTAISSVGGSDATNGQPVYGFVASTGVIEANKFASTVVCPESNIVAISCATPQHKAYEFSLPSFGSSRATPLRVRPAGSTEWGYIRLFSATTRIPAAVASAACLSVNPSVFVFNEVSMLVATGPSTQYFDIIGCLDNATNLGDCSLNTTISNTANATVFSPACSYRTWNSRINRTSSSSPQRFYSGRLEVQPIANIPAPWGTVCAVGLENVATICPTVLGSLLGNGLVGRVIPTSTAGTGPVYMSNLSCPIGSSDVRGCSFTNQSMIMRLSASLSSYCTHEQDVSIECALPALAAASFVPQGGCNVWAQPCTVVYALNGSYGVCYDYSTFMSAAAAFCNSLGLGSTIGTVTYSSNAGLVSSFATFACASGLLDPRQCVQTFDLPCSTSTFLQVRCLEPDLQFKLINSRYTPSGTIVGTVLASSRNANTTGVLCGSAFDANSLSAACRLVGLDGMVPIQSTISASTTGYPVIIDSINCSSQLPFSNSTPCVALPSVGTCTTATQIECAMPSNNGWIVKATVSIGQQLGLLLLRPNSSAPWGLVGSPRAGSFFTATAQALLCDAMYPQYGGHLTFGTVFESRYYSTSIYPLYGTDIRCSVNATSFSQCVIDIRDIASASYLQLPSCVLDMNAFNFRLRPLLTITLPTTNTTMGVVEMQPKRSSGAWGTVCAGPDAEGLCSLAGYAGSNSMNVPCPAYSLTASNGMPMYAIGKSLYPSVYLPASTNASCSHLNDTCVVCAYQPQAQSTTAQTSGQTTWTIALQDVARSETIPAGTPRLVYVRPNASMAWGLVCDSTGSWTTNEANMFCTWSGCAGCRAVWTRWPQGALYGPVFLDQVNCPAAGASSIASCTYQEFMNATSNCAASYAMALSCVAPYNPTIPTNVPQSLVDSGRAAMFLLSGSTSLSTLQASISGYFGVQVIITSTTFTQTSSATILARSANVLASPATSLDATSALVEFSSAADCMKVVAEANNVTSTFATQNTFILGASALTTATPVTPP</sequence>
<feature type="domain" description="SRCR" evidence="2">
    <location>
        <begin position="753"/>
        <end position="858"/>
    </location>
</feature>
<reference evidence="4" key="1">
    <citation type="submission" date="2015-09" db="EMBL/GenBank/DDBJ databases">
        <authorList>
            <consortium name="Pathogen Informatics"/>
        </authorList>
    </citation>
    <scope>NUCLEOTIDE SEQUENCE [LARGE SCALE GENOMIC DNA]</scope>
    <source>
        <strain evidence="4">Lake Konstanz</strain>
    </source>
</reference>
<feature type="domain" description="SRCR" evidence="2">
    <location>
        <begin position="301"/>
        <end position="346"/>
    </location>
</feature>
<evidence type="ECO:0000313" key="3">
    <source>
        <dbReference type="EMBL" id="CUG86980.1"/>
    </source>
</evidence>
<dbReference type="Gene3D" id="3.10.250.10">
    <property type="entry name" value="SRCR-like domain"/>
    <property type="match status" value="2"/>
</dbReference>
<dbReference type="PANTHER" id="PTHR48071">
    <property type="entry name" value="SRCR DOMAIN-CONTAINING PROTEIN"/>
    <property type="match status" value="1"/>
</dbReference>
<dbReference type="PROSITE" id="PS50287">
    <property type="entry name" value="SRCR_2"/>
    <property type="match status" value="6"/>
</dbReference>
<protein>
    <submittedName>
        <fullName evidence="3">Scavenger receptor cysteine-rich type 1 protein, putative</fullName>
    </submittedName>
</protein>
<keyword evidence="1" id="KW-1015">Disulfide bond</keyword>
<evidence type="ECO:0000313" key="4">
    <source>
        <dbReference type="Proteomes" id="UP000051952"/>
    </source>
</evidence>
<organism evidence="3 4">
    <name type="scientific">Bodo saltans</name>
    <name type="common">Flagellated protozoan</name>
    <dbReference type="NCBI Taxonomy" id="75058"/>
    <lineage>
        <taxon>Eukaryota</taxon>
        <taxon>Discoba</taxon>
        <taxon>Euglenozoa</taxon>
        <taxon>Kinetoplastea</taxon>
        <taxon>Metakinetoplastina</taxon>
        <taxon>Eubodonida</taxon>
        <taxon>Bodonidae</taxon>
        <taxon>Bodo</taxon>
    </lineage>
</organism>